<protein>
    <submittedName>
        <fullName evidence="8">Plasminogen-like</fullName>
    </submittedName>
</protein>
<keyword evidence="2 3" id="KW-1015">Disulfide bond</keyword>
<dbReference type="InterPro" id="IPR044913">
    <property type="entry name" value="P_trefoil_dom_sf"/>
</dbReference>
<dbReference type="SMART" id="SM00018">
    <property type="entry name" value="PD"/>
    <property type="match status" value="1"/>
</dbReference>
<keyword evidence="1 3" id="KW-0420">Kringle</keyword>
<comment type="caution">
    <text evidence="3">Lacks conserved residue(s) required for the propagation of feature annotation.</text>
</comment>
<dbReference type="GO" id="GO:0004175">
    <property type="term" value="F:endopeptidase activity"/>
    <property type="evidence" value="ECO:0007669"/>
    <property type="project" value="TreeGrafter"/>
</dbReference>
<dbReference type="Gene3D" id="4.10.110.10">
    <property type="entry name" value="Spasmolytic Protein, domain 1"/>
    <property type="match status" value="1"/>
</dbReference>
<evidence type="ECO:0000259" key="5">
    <source>
        <dbReference type="PROSITE" id="PS50070"/>
    </source>
</evidence>
<dbReference type="Gene3D" id="2.40.20.10">
    <property type="entry name" value="Plasminogen Kringle 4"/>
    <property type="match status" value="1"/>
</dbReference>
<dbReference type="SMART" id="SM00130">
    <property type="entry name" value="KR"/>
    <property type="match status" value="1"/>
</dbReference>
<dbReference type="Pfam" id="PF00051">
    <property type="entry name" value="Kringle"/>
    <property type="match status" value="1"/>
</dbReference>
<dbReference type="InterPro" id="IPR013806">
    <property type="entry name" value="Kringle-like"/>
</dbReference>
<dbReference type="CDD" id="cd00108">
    <property type="entry name" value="KR"/>
    <property type="match status" value="1"/>
</dbReference>
<dbReference type="PRINTS" id="PR00018">
    <property type="entry name" value="KRINGLE"/>
</dbReference>
<dbReference type="InterPro" id="IPR017994">
    <property type="entry name" value="P_trefoil_chordata"/>
</dbReference>
<evidence type="ECO:0000313" key="8">
    <source>
        <dbReference type="RefSeq" id="XP_019625028.1"/>
    </source>
</evidence>
<evidence type="ECO:0000256" key="2">
    <source>
        <dbReference type="ARBA" id="ARBA00023157"/>
    </source>
</evidence>
<dbReference type="PROSITE" id="PS51448">
    <property type="entry name" value="P_TREFOIL_2"/>
    <property type="match status" value="1"/>
</dbReference>
<dbReference type="PRINTS" id="PR00680">
    <property type="entry name" value="PTREFOIL"/>
</dbReference>
<dbReference type="InterPro" id="IPR050759">
    <property type="entry name" value="Serine_protease_kringle"/>
</dbReference>
<dbReference type="SUPFAM" id="SSF57492">
    <property type="entry name" value="Trefoil"/>
    <property type="match status" value="1"/>
</dbReference>
<dbReference type="OrthoDB" id="10051464at2759"/>
<dbReference type="Proteomes" id="UP000515135">
    <property type="component" value="Unplaced"/>
</dbReference>
<keyword evidence="7" id="KW-1185">Reference proteome</keyword>
<evidence type="ECO:0000313" key="7">
    <source>
        <dbReference type="Proteomes" id="UP000515135"/>
    </source>
</evidence>
<dbReference type="PANTHER" id="PTHR24261:SF7">
    <property type="entry name" value="KRINGLE DOMAIN-CONTAINING PROTEIN"/>
    <property type="match status" value="1"/>
</dbReference>
<sequence>MHQHFYFSSFAKLQGLIPNIADEDVCVGHAVVSTDDAGVCADRLSLHLWAFVLPGCVGNPDGSDHRGDVAVTISGKTCQRWDAEKPHQHTLWLEFFPELTENYCRNPSPESKYSVWCYTTDPSTVWEYCINPACPMGKRGCLQAQVKDRVKCGHENMSKLECEEKGCCYDTSDFDAPWCFFGTDK</sequence>
<feature type="domain" description="Kringle" evidence="5">
    <location>
        <begin position="61"/>
        <end position="134"/>
    </location>
</feature>
<evidence type="ECO:0000256" key="1">
    <source>
        <dbReference type="ARBA" id="ARBA00022572"/>
    </source>
</evidence>
<dbReference type="InterPro" id="IPR038178">
    <property type="entry name" value="Kringle_sf"/>
</dbReference>
<dbReference type="GeneID" id="109470508"/>
<dbReference type="KEGG" id="bbel:109470508"/>
<dbReference type="RefSeq" id="XP_019625028.1">
    <property type="nucleotide sequence ID" value="XM_019769469.1"/>
</dbReference>
<evidence type="ECO:0000256" key="4">
    <source>
        <dbReference type="PROSITE-ProRule" id="PRU00779"/>
    </source>
</evidence>
<dbReference type="CDD" id="cd00111">
    <property type="entry name" value="Trefoil"/>
    <property type="match status" value="1"/>
</dbReference>
<feature type="disulfide bond" evidence="4">
    <location>
        <begin position="162"/>
        <end position="179"/>
    </location>
</feature>
<name>A0A6P4YKS7_BRABE</name>
<dbReference type="Pfam" id="PF00088">
    <property type="entry name" value="Trefoil"/>
    <property type="match status" value="1"/>
</dbReference>
<accession>A0A6P4YKS7</accession>
<evidence type="ECO:0000259" key="6">
    <source>
        <dbReference type="PROSITE" id="PS51448"/>
    </source>
</evidence>
<dbReference type="InterPro" id="IPR000001">
    <property type="entry name" value="Kringle"/>
</dbReference>
<feature type="disulfide bond" evidence="4">
    <location>
        <begin position="152"/>
        <end position="167"/>
    </location>
</feature>
<organism evidence="7 8">
    <name type="scientific">Branchiostoma belcheri</name>
    <name type="common">Amphioxus</name>
    <dbReference type="NCBI Taxonomy" id="7741"/>
    <lineage>
        <taxon>Eukaryota</taxon>
        <taxon>Metazoa</taxon>
        <taxon>Chordata</taxon>
        <taxon>Cephalochordata</taxon>
        <taxon>Leptocardii</taxon>
        <taxon>Amphioxiformes</taxon>
        <taxon>Branchiostomatidae</taxon>
        <taxon>Branchiostoma</taxon>
    </lineage>
</organism>
<dbReference type="PANTHER" id="PTHR24261">
    <property type="entry name" value="PLASMINOGEN-RELATED"/>
    <property type="match status" value="1"/>
</dbReference>
<dbReference type="GO" id="GO:0005102">
    <property type="term" value="F:signaling receptor binding"/>
    <property type="evidence" value="ECO:0007669"/>
    <property type="project" value="TreeGrafter"/>
</dbReference>
<feature type="disulfide bond" evidence="3">
    <location>
        <begin position="78"/>
        <end position="117"/>
    </location>
</feature>
<dbReference type="GO" id="GO:0005615">
    <property type="term" value="C:extracellular space"/>
    <property type="evidence" value="ECO:0007669"/>
    <property type="project" value="TreeGrafter"/>
</dbReference>
<dbReference type="PROSITE" id="PS50070">
    <property type="entry name" value="KRINGLE_2"/>
    <property type="match status" value="1"/>
</dbReference>
<feature type="domain" description="P-type" evidence="6">
    <location>
        <begin position="139"/>
        <end position="183"/>
    </location>
</feature>
<reference evidence="8" key="1">
    <citation type="submission" date="2025-08" db="UniProtKB">
        <authorList>
            <consortium name="RefSeq"/>
        </authorList>
    </citation>
    <scope>IDENTIFICATION</scope>
    <source>
        <tissue evidence="8">Gonad</tissue>
    </source>
</reference>
<evidence type="ECO:0000256" key="3">
    <source>
        <dbReference type="PROSITE-ProRule" id="PRU00121"/>
    </source>
</evidence>
<proteinExistence type="predicted"/>
<dbReference type="InterPro" id="IPR000519">
    <property type="entry name" value="P_trefoil_dom"/>
</dbReference>
<gene>
    <name evidence="8" type="primary">LOC109470508</name>
</gene>
<dbReference type="AlphaFoldDB" id="A0A6P4YKS7"/>
<dbReference type="SUPFAM" id="SSF57440">
    <property type="entry name" value="Kringle-like"/>
    <property type="match status" value="1"/>
</dbReference>